<proteinExistence type="predicted"/>
<sequence length="206" mass="23771">MPAAVAEILSPSPDDPALVERIAFRTIQPPITIQPPNPAWPHRFSETKERIQKALENALIFDIAHSGSTSVPDLPAKDIIDVDLILHDPTDEASYVKALEEAGFRFLLREPQWYQHRFFVEEWSSTGYHVNLHVWGPDSPEVARHRILRDWLCKTPADRELYAKVKWEAAESTVREGESMVEYTQRKDKIIQEILERAFRDLGYVE</sequence>
<dbReference type="Proteomes" id="UP000248423">
    <property type="component" value="Unassembled WGS sequence"/>
</dbReference>
<reference evidence="1 2" key="1">
    <citation type="submission" date="2018-02" db="EMBL/GenBank/DDBJ databases">
        <title>The genomes of Aspergillus section Nigri reveals drivers in fungal speciation.</title>
        <authorList>
            <consortium name="DOE Joint Genome Institute"/>
            <person name="Vesth T.C."/>
            <person name="Nybo J."/>
            <person name="Theobald S."/>
            <person name="Brandl J."/>
            <person name="Frisvad J.C."/>
            <person name="Nielsen K.F."/>
            <person name="Lyhne E.K."/>
            <person name="Kogle M.E."/>
            <person name="Kuo A."/>
            <person name="Riley R."/>
            <person name="Clum A."/>
            <person name="Nolan M."/>
            <person name="Lipzen A."/>
            <person name="Salamov A."/>
            <person name="Henrissat B."/>
            <person name="Wiebenga A."/>
            <person name="De vries R.P."/>
            <person name="Grigoriev I.V."/>
            <person name="Mortensen U.H."/>
            <person name="Andersen M.R."/>
            <person name="Baker S.E."/>
        </authorList>
    </citation>
    <scope>NUCLEOTIDE SEQUENCE [LARGE SCALE GENOMIC DNA]</scope>
    <source>
        <strain evidence="1 2">CBS 121057</strain>
    </source>
</reference>
<dbReference type="InterPro" id="IPR043519">
    <property type="entry name" value="NT_sf"/>
</dbReference>
<dbReference type="SUPFAM" id="SSF81301">
    <property type="entry name" value="Nucleotidyltransferase"/>
    <property type="match status" value="1"/>
</dbReference>
<dbReference type="InterPro" id="IPR007344">
    <property type="entry name" value="GrpB/CoaE"/>
</dbReference>
<keyword evidence="2" id="KW-1185">Reference proteome</keyword>
<evidence type="ECO:0000313" key="1">
    <source>
        <dbReference type="EMBL" id="PYI09576.1"/>
    </source>
</evidence>
<dbReference type="OrthoDB" id="630895at2759"/>
<dbReference type="PANTHER" id="PTHR34822">
    <property type="entry name" value="GRPB DOMAIN PROTEIN (AFU_ORTHOLOGUE AFUA_1G01530)"/>
    <property type="match status" value="1"/>
</dbReference>
<dbReference type="AlphaFoldDB" id="A0A319EGW5"/>
<dbReference type="EMBL" id="KZ826326">
    <property type="protein sequence ID" value="PYI09576.1"/>
    <property type="molecule type" value="Genomic_DNA"/>
</dbReference>
<accession>A0A319EGW5</accession>
<dbReference type="VEuPathDB" id="FungiDB:BO78DRAFT_394791"/>
<dbReference type="PANTHER" id="PTHR34822:SF1">
    <property type="entry name" value="GRPB FAMILY PROTEIN"/>
    <property type="match status" value="1"/>
</dbReference>
<dbReference type="Gene3D" id="3.30.460.10">
    <property type="entry name" value="Beta Polymerase, domain 2"/>
    <property type="match status" value="1"/>
</dbReference>
<dbReference type="Pfam" id="PF04229">
    <property type="entry name" value="GrpB"/>
    <property type="match status" value="1"/>
</dbReference>
<name>A0A319EGW5_ASPSB</name>
<organism evidence="1 2">
    <name type="scientific">Aspergillus sclerotiicarbonarius (strain CBS 121057 / IBT 28362)</name>
    <dbReference type="NCBI Taxonomy" id="1448318"/>
    <lineage>
        <taxon>Eukaryota</taxon>
        <taxon>Fungi</taxon>
        <taxon>Dikarya</taxon>
        <taxon>Ascomycota</taxon>
        <taxon>Pezizomycotina</taxon>
        <taxon>Eurotiomycetes</taxon>
        <taxon>Eurotiomycetidae</taxon>
        <taxon>Eurotiales</taxon>
        <taxon>Aspergillaceae</taxon>
        <taxon>Aspergillus</taxon>
        <taxon>Aspergillus subgen. Circumdati</taxon>
    </lineage>
</organism>
<evidence type="ECO:0000313" key="2">
    <source>
        <dbReference type="Proteomes" id="UP000248423"/>
    </source>
</evidence>
<gene>
    <name evidence="1" type="ORF">BO78DRAFT_394791</name>
</gene>
<protein>
    <submittedName>
        <fullName evidence="1">UPF0157-domain-containing protein</fullName>
    </submittedName>
</protein>
<dbReference type="STRING" id="1448318.A0A319EGW5"/>